<feature type="signal peptide" evidence="2">
    <location>
        <begin position="1"/>
        <end position="28"/>
    </location>
</feature>
<evidence type="ECO:0000256" key="1">
    <source>
        <dbReference type="SAM" id="MobiDB-lite"/>
    </source>
</evidence>
<comment type="caution">
    <text evidence="3">The sequence shown here is derived from an EMBL/GenBank/DDBJ whole genome shotgun (WGS) entry which is preliminary data.</text>
</comment>
<organism evidence="3 4">
    <name type="scientific">Actinoplanes cyaneus</name>
    <dbReference type="NCBI Taxonomy" id="52696"/>
    <lineage>
        <taxon>Bacteria</taxon>
        <taxon>Bacillati</taxon>
        <taxon>Actinomycetota</taxon>
        <taxon>Actinomycetes</taxon>
        <taxon>Micromonosporales</taxon>
        <taxon>Micromonosporaceae</taxon>
        <taxon>Actinoplanes</taxon>
    </lineage>
</organism>
<feature type="compositionally biased region" description="Pro residues" evidence="1">
    <location>
        <begin position="135"/>
        <end position="145"/>
    </location>
</feature>
<dbReference type="EMBL" id="BOMH01000018">
    <property type="protein sequence ID" value="GID64821.1"/>
    <property type="molecule type" value="Genomic_DNA"/>
</dbReference>
<accession>A0A919MB78</accession>
<proteinExistence type="predicted"/>
<evidence type="ECO:0000313" key="4">
    <source>
        <dbReference type="Proteomes" id="UP000619479"/>
    </source>
</evidence>
<name>A0A919MB78_9ACTN</name>
<feature type="region of interest" description="Disordered" evidence="1">
    <location>
        <begin position="125"/>
        <end position="240"/>
    </location>
</feature>
<feature type="chain" id="PRO_5038102372" evidence="2">
    <location>
        <begin position="29"/>
        <end position="240"/>
    </location>
</feature>
<gene>
    <name evidence="3" type="ORF">Acy02nite_27020</name>
</gene>
<evidence type="ECO:0000256" key="2">
    <source>
        <dbReference type="SAM" id="SignalP"/>
    </source>
</evidence>
<reference evidence="3" key="1">
    <citation type="submission" date="2021-01" db="EMBL/GenBank/DDBJ databases">
        <title>Whole genome shotgun sequence of Actinoplanes cyaneus NBRC 14990.</title>
        <authorList>
            <person name="Komaki H."/>
            <person name="Tamura T."/>
        </authorList>
    </citation>
    <scope>NUCLEOTIDE SEQUENCE</scope>
    <source>
        <strain evidence="3">NBRC 14990</strain>
    </source>
</reference>
<keyword evidence="4" id="KW-1185">Reference proteome</keyword>
<keyword evidence="2" id="KW-0732">Signal</keyword>
<dbReference type="Proteomes" id="UP000619479">
    <property type="component" value="Unassembled WGS sequence"/>
</dbReference>
<protein>
    <submittedName>
        <fullName evidence="3">Uncharacterized protein</fullName>
    </submittedName>
</protein>
<dbReference type="AlphaFoldDB" id="A0A919MB78"/>
<feature type="compositionally biased region" description="Basic and acidic residues" evidence="1">
    <location>
        <begin position="147"/>
        <end position="232"/>
    </location>
</feature>
<dbReference type="RefSeq" id="WP_203740391.1">
    <property type="nucleotide sequence ID" value="NZ_BAAAUC010000025.1"/>
</dbReference>
<sequence>MNKAQRFLALTGMSIAAGAMIGMGPVQAAPSAGQSSTGGSTAGRVSAFGEHVVGYYRTEWSCERAGYTGKRFRAWYDFDCDPIRYGWRGWVFQLVVDDNDWGWDDWRGSWPGGWPYRPDFVGQPFHVRGGHGRPPSGPHGRPPFDGPRGDRDDDRDRPMGDRDRDRPTGDRDRDRPMGDRDGDRNRDRPTGDRDGDRDRDRPTGDRDGDRDRPPTGDRDGDRDGGRPPRDGQHPATWPRP</sequence>
<evidence type="ECO:0000313" key="3">
    <source>
        <dbReference type="EMBL" id="GID64821.1"/>
    </source>
</evidence>